<dbReference type="OrthoDB" id="407146at2759"/>
<sequence length="159" mass="18109">MKYARITHDIYEDVRRVSKEIWGGQRSLFLPEPPSGENNTTVDIDMILHLGMVALGWRTDQFRFEKVARRDGYKLPGDDGKYDTPAVVSEDTGLYFYKFRIYLLLVEPLISEGIQGKSGRVVFVHLPQAHDDDAISLARDITATYIAGLVDAFVEQNRE</sequence>
<gene>
    <name evidence="1" type="ORF">HYFRA_00008246</name>
</gene>
<keyword evidence="2" id="KW-1185">Reference proteome</keyword>
<name>A0A9N9L8M4_9HELO</name>
<dbReference type="InterPro" id="IPR036440">
    <property type="entry name" value="Peptidase_C15-like_sf"/>
</dbReference>
<dbReference type="Gene3D" id="3.40.630.20">
    <property type="entry name" value="Peptidase C15, pyroglutamyl peptidase I-like"/>
    <property type="match status" value="1"/>
</dbReference>
<dbReference type="AlphaFoldDB" id="A0A9N9L8M4"/>
<evidence type="ECO:0000313" key="2">
    <source>
        <dbReference type="Proteomes" id="UP000696280"/>
    </source>
</evidence>
<comment type="caution">
    <text evidence="1">The sequence shown here is derived from an EMBL/GenBank/DDBJ whole genome shotgun (WGS) entry which is preliminary data.</text>
</comment>
<dbReference type="SUPFAM" id="SSF53182">
    <property type="entry name" value="Pyrrolidone carboxyl peptidase (pyroglutamate aminopeptidase)"/>
    <property type="match status" value="1"/>
</dbReference>
<evidence type="ECO:0000313" key="1">
    <source>
        <dbReference type="EMBL" id="CAG8960526.1"/>
    </source>
</evidence>
<reference evidence="1" key="1">
    <citation type="submission" date="2021-07" db="EMBL/GenBank/DDBJ databases">
        <authorList>
            <person name="Durling M."/>
        </authorList>
    </citation>
    <scope>NUCLEOTIDE SEQUENCE</scope>
</reference>
<accession>A0A9N9L8M4</accession>
<protein>
    <submittedName>
        <fullName evidence="1">Uncharacterized protein</fullName>
    </submittedName>
</protein>
<dbReference type="EMBL" id="CAJVRL010000099">
    <property type="protein sequence ID" value="CAG8960526.1"/>
    <property type="molecule type" value="Genomic_DNA"/>
</dbReference>
<proteinExistence type="predicted"/>
<organism evidence="1 2">
    <name type="scientific">Hymenoscyphus fraxineus</name>
    <dbReference type="NCBI Taxonomy" id="746836"/>
    <lineage>
        <taxon>Eukaryota</taxon>
        <taxon>Fungi</taxon>
        <taxon>Dikarya</taxon>
        <taxon>Ascomycota</taxon>
        <taxon>Pezizomycotina</taxon>
        <taxon>Leotiomycetes</taxon>
        <taxon>Helotiales</taxon>
        <taxon>Helotiaceae</taxon>
        <taxon>Hymenoscyphus</taxon>
    </lineage>
</organism>
<dbReference type="Proteomes" id="UP000696280">
    <property type="component" value="Unassembled WGS sequence"/>
</dbReference>